<dbReference type="EMBL" id="AFQF01002021">
    <property type="protein sequence ID" value="EGU82845.1"/>
    <property type="molecule type" value="Genomic_DNA"/>
</dbReference>
<keyword evidence="2" id="KW-0472">Membrane</keyword>
<dbReference type="EnsemblFungi" id="FOXG_05125T0">
    <property type="protein sequence ID" value="FOXG_05125P0"/>
    <property type="gene ID" value="FOXG_05125"/>
</dbReference>
<dbReference type="PANTHER" id="PTHR12475:SF4">
    <property type="entry name" value="PROTEIN THEM6"/>
    <property type="match status" value="1"/>
</dbReference>
<sequence length="345" mass="38942">MAGANKKMFGLSHVVPVIMPLALGSAGYAAYRINWGPLIKAFLTGPGRTSRILLLLFVVFNWKSMPFAWTYRVFYVIFYHTFWRKSPNLGPEALFKPMISTTHAPLLEIDYNLHKSNSTYFADLDVSRSHLVTYLCRASYITLAQNTKTKIVLDPKTDKPIKGQMSIILGAVECSFKREIPAYKSFEMWSRILCWDRKWLYIVTHYIPKGAAKPTSWLDPTFKKVSARGPQDAAGGWEKKIYATAISKYVFKLGRFTVNPAIMLGGASGLLPERPGGWTSGEQQLGDLSADVSDVDLDVPGEWDWRRVEAQRRKGMEYAKHFQELDNLHDLFDGGNEGALGKFTP</sequence>
<evidence type="ECO:0008006" key="6">
    <source>
        <dbReference type="Google" id="ProtNLM"/>
    </source>
</evidence>
<dbReference type="OrthoDB" id="265761at2759"/>
<reference evidence="3 5" key="1">
    <citation type="journal article" date="2012" name="Mol. Plant Microbe Interact.">
        <title>A highly conserved effector in Fusarium oxysporum is required for full virulence on Arabidopsis.</title>
        <authorList>
            <person name="Thatcher L.F."/>
            <person name="Gardiner D.M."/>
            <person name="Kazan K."/>
            <person name="Manners J."/>
        </authorList>
    </citation>
    <scope>NUCLEOTIDE SEQUENCE [LARGE SCALE GENOMIC DNA]</scope>
    <source>
        <strain evidence="3 5">Fo5176</strain>
    </source>
</reference>
<dbReference type="Proteomes" id="UP000002489">
    <property type="component" value="Unassembled WGS sequence"/>
</dbReference>
<dbReference type="Pfam" id="PF13279">
    <property type="entry name" value="4HBT_2"/>
    <property type="match status" value="1"/>
</dbReference>
<evidence type="ECO:0000256" key="2">
    <source>
        <dbReference type="SAM" id="Phobius"/>
    </source>
</evidence>
<feature type="transmembrane region" description="Helical" evidence="2">
    <location>
        <begin position="12"/>
        <end position="31"/>
    </location>
</feature>
<feature type="transmembrane region" description="Helical" evidence="2">
    <location>
        <begin position="52"/>
        <end position="71"/>
    </location>
</feature>
<dbReference type="AlphaFoldDB" id="A0A0D2XME8"/>
<dbReference type="SUPFAM" id="SSF54637">
    <property type="entry name" value="Thioesterase/thiol ester dehydrase-isomerase"/>
    <property type="match status" value="1"/>
</dbReference>
<evidence type="ECO:0000313" key="4">
    <source>
        <dbReference type="EnsemblFungi" id="FOXG_05125P0"/>
    </source>
</evidence>
<proteinExistence type="inferred from homology"/>
<name>A0A0D2XME8_FUSOF</name>
<dbReference type="InterPro" id="IPR051490">
    <property type="entry name" value="THEM6_lcsJ_thioesterase"/>
</dbReference>
<evidence type="ECO:0000313" key="5">
    <source>
        <dbReference type="Proteomes" id="UP000002489"/>
    </source>
</evidence>
<accession>A0A0D2XME8</accession>
<dbReference type="PANTHER" id="PTHR12475">
    <property type="match status" value="1"/>
</dbReference>
<organism evidence="4 5">
    <name type="scientific">Fusarium oxysporum (strain Fo5176)</name>
    <name type="common">Fusarium vascular wilt</name>
    <dbReference type="NCBI Taxonomy" id="660025"/>
    <lineage>
        <taxon>Eukaryota</taxon>
        <taxon>Fungi</taxon>
        <taxon>Dikarya</taxon>
        <taxon>Ascomycota</taxon>
        <taxon>Pezizomycotina</taxon>
        <taxon>Sordariomycetes</taxon>
        <taxon>Hypocreomycetidae</taxon>
        <taxon>Hypocreales</taxon>
        <taxon>Nectriaceae</taxon>
        <taxon>Fusarium</taxon>
        <taxon>Fusarium oxysporum species complex</taxon>
    </lineage>
</organism>
<evidence type="ECO:0000313" key="3">
    <source>
        <dbReference type="EMBL" id="EGU82845.1"/>
    </source>
</evidence>
<accession>F9FJM8</accession>
<dbReference type="PaxDb" id="5507-FOXG_05125P0"/>
<keyword evidence="2" id="KW-0812">Transmembrane</keyword>
<keyword evidence="2" id="KW-1133">Transmembrane helix</keyword>
<reference evidence="4" key="2">
    <citation type="submission" date="2025-05" db="UniProtKB">
        <authorList>
            <consortium name="EnsemblFungi"/>
        </authorList>
    </citation>
    <scope>IDENTIFICATION</scope>
    <source>
        <strain evidence="4">4287 / CBS 123668 / FGSC 9935 / NRRL 34936</strain>
    </source>
</reference>
<gene>
    <name evidence="4" type="primary">28947124</name>
    <name evidence="3" type="ORF">FOXB_06648</name>
</gene>
<comment type="similarity">
    <text evidence="1">Belongs to the lcsJ thioesterase family.</text>
</comment>
<dbReference type="InterPro" id="IPR029069">
    <property type="entry name" value="HotDog_dom_sf"/>
</dbReference>
<dbReference type="VEuPathDB" id="FungiDB:FOXG_05125"/>
<protein>
    <recommendedName>
        <fullName evidence="6">Capsule polysaccharide biosynthesis protein</fullName>
    </recommendedName>
</protein>
<evidence type="ECO:0000256" key="1">
    <source>
        <dbReference type="ARBA" id="ARBA00038476"/>
    </source>
</evidence>